<evidence type="ECO:0000313" key="3">
    <source>
        <dbReference type="Proteomes" id="UP000499080"/>
    </source>
</evidence>
<proteinExistence type="predicted"/>
<dbReference type="EMBL" id="BGPR01002541">
    <property type="protein sequence ID" value="GBM75179.1"/>
    <property type="molecule type" value="Genomic_DNA"/>
</dbReference>
<dbReference type="Proteomes" id="UP000499080">
    <property type="component" value="Unassembled WGS sequence"/>
</dbReference>
<gene>
    <name evidence="2" type="ORF">AVEN_99573_1</name>
</gene>
<accession>A0A4Y2ID05</accession>
<feature type="region of interest" description="Disordered" evidence="1">
    <location>
        <begin position="71"/>
        <end position="93"/>
    </location>
</feature>
<sequence>MEEFIARGRDGSLIKGSKGISLEAILVRERWDSLSRSNVYCPALITSGKVPEDFKRHPAFYGGYLNGWNENNSPGKKRHKKDKRKKKRAPHNSHLAFSVSPSADELTLPVYLCGINASRQDGRDRALTARVDLWAGELSTREEVEIVTGKTCSTTTRQLEIELIRKQKKSYARCD</sequence>
<keyword evidence="3" id="KW-1185">Reference proteome</keyword>
<dbReference type="AlphaFoldDB" id="A0A4Y2ID05"/>
<evidence type="ECO:0000256" key="1">
    <source>
        <dbReference type="SAM" id="MobiDB-lite"/>
    </source>
</evidence>
<evidence type="ECO:0000313" key="2">
    <source>
        <dbReference type="EMBL" id="GBM75179.1"/>
    </source>
</evidence>
<organism evidence="2 3">
    <name type="scientific">Araneus ventricosus</name>
    <name type="common">Orbweaver spider</name>
    <name type="synonym">Epeira ventricosa</name>
    <dbReference type="NCBI Taxonomy" id="182803"/>
    <lineage>
        <taxon>Eukaryota</taxon>
        <taxon>Metazoa</taxon>
        <taxon>Ecdysozoa</taxon>
        <taxon>Arthropoda</taxon>
        <taxon>Chelicerata</taxon>
        <taxon>Arachnida</taxon>
        <taxon>Araneae</taxon>
        <taxon>Araneomorphae</taxon>
        <taxon>Entelegynae</taxon>
        <taxon>Araneoidea</taxon>
        <taxon>Araneidae</taxon>
        <taxon>Araneus</taxon>
    </lineage>
</organism>
<comment type="caution">
    <text evidence="2">The sequence shown here is derived from an EMBL/GenBank/DDBJ whole genome shotgun (WGS) entry which is preliminary data.</text>
</comment>
<reference evidence="2 3" key="1">
    <citation type="journal article" date="2019" name="Sci. Rep.">
        <title>Orb-weaving spider Araneus ventricosus genome elucidates the spidroin gene catalogue.</title>
        <authorList>
            <person name="Kono N."/>
            <person name="Nakamura H."/>
            <person name="Ohtoshi R."/>
            <person name="Moran D.A.P."/>
            <person name="Shinohara A."/>
            <person name="Yoshida Y."/>
            <person name="Fujiwara M."/>
            <person name="Mori M."/>
            <person name="Tomita M."/>
            <person name="Arakawa K."/>
        </authorList>
    </citation>
    <scope>NUCLEOTIDE SEQUENCE [LARGE SCALE GENOMIC DNA]</scope>
</reference>
<feature type="compositionally biased region" description="Basic residues" evidence="1">
    <location>
        <begin position="75"/>
        <end position="91"/>
    </location>
</feature>
<name>A0A4Y2ID05_ARAVE</name>
<protein>
    <submittedName>
        <fullName evidence="2">Uncharacterized protein</fullName>
    </submittedName>
</protein>